<dbReference type="EMBL" id="JARAOO010000004">
    <property type="protein sequence ID" value="KAJ7971918.1"/>
    <property type="molecule type" value="Genomic_DNA"/>
</dbReference>
<sequence length="569" mass="64838">MTELVGVLHHKEQLSSDEVAMLVTCLKALAGAVLYIDFVQHEALVFAILRMSMWQYGTDVMDALLELVISLAASNGKYVDLCLDMLVRNFMPPHYFLETLKQPRGLARKDQVLSRVHTALKDIADLVPLAPMRLSPLVIQGIPNVFSKEPEIVIYVESMLKLESGSMREIVGGTMIPALIDRMVELDVEIGWEDILLNDSSKCIFDMELEDDEEDDTELSGELLSWKCLQGNSVAEKLDSLMVLTFEHLESCQGSGRLAEVFDILLVSFRRTVLNTCKSKFTQFVMFYACALDPEECGVKFAMMLVDMFVSDVNPPDTRKIAVAYLASYLSRGKFLSPSLIASLIKRLVDWCFEYCNVHNVDINPRDHQVFYSGCQAIMYVLCFRMRSLVDVPLIKIQLHQPINSILKNRLNPLKECLPTVVKEFLQQAKAAQLFCSSGSFHFNDLLKSELSRDGGTDRLEMFFPFDPCLLKKCDSFIRPYFIYWSMVKTAYDDDEEENSSSDEDVADHILDGDRVNQIDDRMVRSFDEQDYLDEVDSVLNRMSITPKYSIKYMRMPSRIRPSTSPESL</sequence>
<dbReference type="PANTHER" id="PTHR12790:SF0">
    <property type="entry name" value="RNA POLYMERASE I-SPECIFIC TRANSCRIPTION INITIATION FACTOR RRN3-RELATED"/>
    <property type="match status" value="1"/>
</dbReference>
<comment type="similarity">
    <text evidence="1">Belongs to the RRN3 family.</text>
</comment>
<dbReference type="InterPro" id="IPR007991">
    <property type="entry name" value="RNA_pol_I_trans_ini_fac_RRN3"/>
</dbReference>
<dbReference type="GO" id="GO:0006361">
    <property type="term" value="P:transcription initiation at RNA polymerase I promoter"/>
    <property type="evidence" value="ECO:0007669"/>
    <property type="project" value="InterPro"/>
</dbReference>
<proteinExistence type="inferred from homology"/>
<evidence type="ECO:0000256" key="1">
    <source>
        <dbReference type="ARBA" id="ARBA00010098"/>
    </source>
</evidence>
<keyword evidence="3" id="KW-1185">Reference proteome</keyword>
<dbReference type="Proteomes" id="UP001163823">
    <property type="component" value="Chromosome 4"/>
</dbReference>
<dbReference type="GO" id="GO:0005634">
    <property type="term" value="C:nucleus"/>
    <property type="evidence" value="ECO:0007669"/>
    <property type="project" value="TreeGrafter"/>
</dbReference>
<protein>
    <submittedName>
        <fullName evidence="2">RNA polymerase I-specific transcription initiation factor RRN3</fullName>
    </submittedName>
</protein>
<dbReference type="GO" id="GO:0001042">
    <property type="term" value="F:RNA polymerase I core binding"/>
    <property type="evidence" value="ECO:0007669"/>
    <property type="project" value="TreeGrafter"/>
</dbReference>
<keyword evidence="2" id="KW-0396">Initiation factor</keyword>
<comment type="caution">
    <text evidence="2">The sequence shown here is derived from an EMBL/GenBank/DDBJ whole genome shotgun (WGS) entry which is preliminary data.</text>
</comment>
<keyword evidence="2" id="KW-0648">Protein biosynthesis</keyword>
<accession>A0AAD7VDR0</accession>
<dbReference type="Pfam" id="PF05327">
    <property type="entry name" value="RRN3"/>
    <property type="match status" value="1"/>
</dbReference>
<dbReference type="KEGG" id="qsa:O6P43_009881"/>
<name>A0AAD7VDR0_QUISA</name>
<organism evidence="2 3">
    <name type="scientific">Quillaja saponaria</name>
    <name type="common">Soap bark tree</name>
    <dbReference type="NCBI Taxonomy" id="32244"/>
    <lineage>
        <taxon>Eukaryota</taxon>
        <taxon>Viridiplantae</taxon>
        <taxon>Streptophyta</taxon>
        <taxon>Embryophyta</taxon>
        <taxon>Tracheophyta</taxon>
        <taxon>Spermatophyta</taxon>
        <taxon>Magnoliopsida</taxon>
        <taxon>eudicotyledons</taxon>
        <taxon>Gunneridae</taxon>
        <taxon>Pentapetalae</taxon>
        <taxon>rosids</taxon>
        <taxon>fabids</taxon>
        <taxon>Fabales</taxon>
        <taxon>Quillajaceae</taxon>
        <taxon>Quillaja</taxon>
    </lineage>
</organism>
<dbReference type="PANTHER" id="PTHR12790">
    <property type="entry name" value="TRANSCRIPTION INITIATION FACTOR IA RRN3"/>
    <property type="match status" value="1"/>
</dbReference>
<dbReference type="AlphaFoldDB" id="A0AAD7VDR0"/>
<dbReference type="GO" id="GO:0001181">
    <property type="term" value="F:RNA polymerase I general transcription initiation factor activity"/>
    <property type="evidence" value="ECO:0007669"/>
    <property type="project" value="InterPro"/>
</dbReference>
<evidence type="ECO:0000313" key="2">
    <source>
        <dbReference type="EMBL" id="KAJ7971918.1"/>
    </source>
</evidence>
<dbReference type="GO" id="GO:0003743">
    <property type="term" value="F:translation initiation factor activity"/>
    <property type="evidence" value="ECO:0007669"/>
    <property type="project" value="UniProtKB-KW"/>
</dbReference>
<evidence type="ECO:0000313" key="3">
    <source>
        <dbReference type="Proteomes" id="UP001163823"/>
    </source>
</evidence>
<gene>
    <name evidence="2" type="ORF">O6P43_009881</name>
</gene>
<reference evidence="2" key="1">
    <citation type="journal article" date="2023" name="Science">
        <title>Elucidation of the pathway for biosynthesis of saponin adjuvants from the soapbark tree.</title>
        <authorList>
            <person name="Reed J."/>
            <person name="Orme A."/>
            <person name="El-Demerdash A."/>
            <person name="Owen C."/>
            <person name="Martin L.B.B."/>
            <person name="Misra R.C."/>
            <person name="Kikuchi S."/>
            <person name="Rejzek M."/>
            <person name="Martin A.C."/>
            <person name="Harkess A."/>
            <person name="Leebens-Mack J."/>
            <person name="Louveau T."/>
            <person name="Stephenson M.J."/>
            <person name="Osbourn A."/>
        </authorList>
    </citation>
    <scope>NUCLEOTIDE SEQUENCE</scope>
    <source>
        <strain evidence="2">S10</strain>
    </source>
</reference>